<name>A0A2T3ZHS2_TRIA4</name>
<sequence length="485" mass="53998">MKSPLEQALTYQPRFNELVDILSAIQKEGNSTQALSNPRIVDEIEPLAANLRSYTANTLNGFSVIVEKDEFEEEEPKSAGSQIREYNAATDHKDIEITSTILFTMIRDLENPGHVIRMQEPYQLVIYDLERFIDFFKGAEKLQWRSGMRVAKPSVDITGLMQQASTSKSKVAICISTEKFSARRVSEILATTIVSKEDEPAGQIMPVWIPLSHDGAEVEVSTRRLYLPGTSEQEDYVELEEEIGESIARHIWDAGVIAFCAITESWMLPMPTDTEPSGLKALKKLFAGPKSINVLELGCGVGILGGGLSVVLPRMRPPPSRRCTILMTDLEEAESRTRSNMSRLLQVGKKKSNSSLPVKLLYENLDWEEGRKGAFGPETQSHRWDLVMLSDCTYNVDMLPALVETLSALHASNMAHVAASSTSSGEQPQSTKVFLATKPRHASEEALFDLLSQEGWAELHRQTLPLPVLGAETQSVELYLYEKLQ</sequence>
<dbReference type="Gene3D" id="3.40.50.150">
    <property type="entry name" value="Vaccinia Virus protein VP39"/>
    <property type="match status" value="1"/>
</dbReference>
<dbReference type="OrthoDB" id="413520at2759"/>
<dbReference type="Proteomes" id="UP000240493">
    <property type="component" value="Unassembled WGS sequence"/>
</dbReference>
<dbReference type="Pfam" id="PF10294">
    <property type="entry name" value="Methyltransf_16"/>
    <property type="match status" value="1"/>
</dbReference>
<evidence type="ECO:0000313" key="2">
    <source>
        <dbReference type="Proteomes" id="UP000240493"/>
    </source>
</evidence>
<dbReference type="SUPFAM" id="SSF53335">
    <property type="entry name" value="S-adenosyl-L-methionine-dependent methyltransferases"/>
    <property type="match status" value="1"/>
</dbReference>
<dbReference type="STRING" id="1042311.A0A2T3ZHS2"/>
<evidence type="ECO:0000313" key="1">
    <source>
        <dbReference type="EMBL" id="PTB44359.1"/>
    </source>
</evidence>
<keyword evidence="2" id="KW-1185">Reference proteome</keyword>
<dbReference type="GO" id="GO:0005829">
    <property type="term" value="C:cytosol"/>
    <property type="evidence" value="ECO:0007669"/>
    <property type="project" value="TreeGrafter"/>
</dbReference>
<accession>A0A2T3ZHS2</accession>
<dbReference type="PANTHER" id="PTHR14614">
    <property type="entry name" value="HEPATOCELLULAR CARCINOMA-ASSOCIATED ANTIGEN"/>
    <property type="match status" value="1"/>
</dbReference>
<dbReference type="InterPro" id="IPR019410">
    <property type="entry name" value="Methyltransf_16"/>
</dbReference>
<dbReference type="AlphaFoldDB" id="A0A2T3ZHS2"/>
<gene>
    <name evidence="1" type="ORF">M441DRAFT_24544</name>
</gene>
<dbReference type="GO" id="GO:0008757">
    <property type="term" value="F:S-adenosylmethionine-dependent methyltransferase activity"/>
    <property type="evidence" value="ECO:0007669"/>
    <property type="project" value="UniProtKB-ARBA"/>
</dbReference>
<reference evidence="1 2" key="1">
    <citation type="submission" date="2016-07" db="EMBL/GenBank/DDBJ databases">
        <title>Multiple horizontal gene transfer events from other fungi enriched the ability of initially mycotrophic Trichoderma (Ascomycota) to feed on dead plant biomass.</title>
        <authorList>
            <consortium name="DOE Joint Genome Institute"/>
            <person name="Aerts A."/>
            <person name="Atanasova L."/>
            <person name="Chenthamara K."/>
            <person name="Zhang J."/>
            <person name="Grujic M."/>
            <person name="Henrissat B."/>
            <person name="Kuo A."/>
            <person name="Salamov A."/>
            <person name="Lipzen A."/>
            <person name="Labutti K."/>
            <person name="Barry K."/>
            <person name="Miao Y."/>
            <person name="Rahimi M.J."/>
            <person name="Shen Q."/>
            <person name="Grigoriev I.V."/>
            <person name="Kubicek C.P."/>
            <person name="Druzhinina I.S."/>
        </authorList>
    </citation>
    <scope>NUCLEOTIDE SEQUENCE [LARGE SCALE GENOMIC DNA]</scope>
    <source>
        <strain evidence="1 2">CBS 433.97</strain>
    </source>
</reference>
<dbReference type="PANTHER" id="PTHR14614:SF132">
    <property type="entry name" value="PROTEIN-LYSINE METHYLTRANSFERASE C42C1.13"/>
    <property type="match status" value="1"/>
</dbReference>
<proteinExistence type="predicted"/>
<organism evidence="1 2">
    <name type="scientific">Trichoderma asperellum (strain ATCC 204424 / CBS 433.97 / NBRC 101777)</name>
    <dbReference type="NCBI Taxonomy" id="1042311"/>
    <lineage>
        <taxon>Eukaryota</taxon>
        <taxon>Fungi</taxon>
        <taxon>Dikarya</taxon>
        <taxon>Ascomycota</taxon>
        <taxon>Pezizomycotina</taxon>
        <taxon>Sordariomycetes</taxon>
        <taxon>Hypocreomycetidae</taxon>
        <taxon>Hypocreales</taxon>
        <taxon>Hypocreaceae</taxon>
        <taxon>Trichoderma</taxon>
    </lineage>
</organism>
<dbReference type="EMBL" id="KZ679258">
    <property type="protein sequence ID" value="PTB44359.1"/>
    <property type="molecule type" value="Genomic_DNA"/>
</dbReference>
<dbReference type="InterPro" id="IPR029063">
    <property type="entry name" value="SAM-dependent_MTases_sf"/>
</dbReference>
<protein>
    <submittedName>
        <fullName evidence="1">Uncharacterized protein</fullName>
    </submittedName>
</protein>